<dbReference type="Pfam" id="PF00005">
    <property type="entry name" value="ABC_tran"/>
    <property type="match status" value="1"/>
</dbReference>
<dbReference type="InterPro" id="IPR050763">
    <property type="entry name" value="ABC_transporter_ATP-binding"/>
</dbReference>
<dbReference type="InterPro" id="IPR003439">
    <property type="entry name" value="ABC_transporter-like_ATP-bd"/>
</dbReference>
<evidence type="ECO:0000256" key="2">
    <source>
        <dbReference type="ARBA" id="ARBA00022741"/>
    </source>
</evidence>
<dbReference type="STRING" id="1305675.BFG57_08125"/>
<comment type="caution">
    <text evidence="5">The sequence shown here is derived from an EMBL/GenBank/DDBJ whole genome shotgun (WGS) entry which is preliminary data.</text>
</comment>
<dbReference type="PROSITE" id="PS50893">
    <property type="entry name" value="ABC_TRANSPORTER_2"/>
    <property type="match status" value="1"/>
</dbReference>
<dbReference type="RefSeq" id="WP_069715565.1">
    <property type="nucleotide sequence ID" value="NZ_MJEH01000002.1"/>
</dbReference>
<dbReference type="Gene3D" id="3.40.50.300">
    <property type="entry name" value="P-loop containing nucleotide triphosphate hydrolases"/>
    <property type="match status" value="1"/>
</dbReference>
<feature type="domain" description="ABC transporter" evidence="4">
    <location>
        <begin position="2"/>
        <end position="233"/>
    </location>
</feature>
<keyword evidence="6" id="KW-1185">Reference proteome</keyword>
<protein>
    <recommendedName>
        <fullName evidence="4">ABC transporter domain-containing protein</fullName>
    </recommendedName>
</protein>
<dbReference type="SMART" id="SM00382">
    <property type="entry name" value="AAA"/>
    <property type="match status" value="1"/>
</dbReference>
<dbReference type="OrthoDB" id="9776369at2"/>
<evidence type="ECO:0000256" key="1">
    <source>
        <dbReference type="ARBA" id="ARBA00022448"/>
    </source>
</evidence>
<dbReference type="InterPro" id="IPR027417">
    <property type="entry name" value="P-loop_NTPase"/>
</dbReference>
<keyword evidence="1" id="KW-0813">Transport</keyword>
<dbReference type="Proteomes" id="UP000095209">
    <property type="component" value="Unassembled WGS sequence"/>
</dbReference>
<dbReference type="SUPFAM" id="SSF52540">
    <property type="entry name" value="P-loop containing nucleoside triphosphate hydrolases"/>
    <property type="match status" value="1"/>
</dbReference>
<evidence type="ECO:0000256" key="3">
    <source>
        <dbReference type="ARBA" id="ARBA00022840"/>
    </source>
</evidence>
<dbReference type="PANTHER" id="PTHR42711">
    <property type="entry name" value="ABC TRANSPORTER ATP-BINDING PROTEIN"/>
    <property type="match status" value="1"/>
</dbReference>
<evidence type="ECO:0000313" key="5">
    <source>
        <dbReference type="EMBL" id="OEH94418.1"/>
    </source>
</evidence>
<dbReference type="PANTHER" id="PTHR42711:SF19">
    <property type="entry name" value="DOXORUBICIN RESISTANCE ATP-BINDING PROTEIN DRRA"/>
    <property type="match status" value="1"/>
</dbReference>
<name>A0A1E5LK69_9BACI</name>
<evidence type="ECO:0000313" key="6">
    <source>
        <dbReference type="Proteomes" id="UP000095209"/>
    </source>
</evidence>
<dbReference type="GO" id="GO:0016887">
    <property type="term" value="F:ATP hydrolysis activity"/>
    <property type="evidence" value="ECO:0007669"/>
    <property type="project" value="InterPro"/>
</dbReference>
<sequence>MLLVNNVVKEYSKGVKANDQISLSVNPGEIFGLLGPNGAGKTTLVSQIIGSMKPSSGTITIDGVDIVSNPQQARKLCTMQPQSQVSIEGLTPKQAIELAGRMRKGDRHKVAQRTDYLLKELNIEPWANKMATNLSGGIKRLVIFCMTVVVPGKLVILDEPTNDIDPVRRRLLWNQIRLLAENGVAVLIVTHNVIESEQFIDRLAIISEGEVLASGTPSQLKRDLEGNLRLQLVIQPEHSIPPIPDFANITMHSGARVFLSIPQAFVSEAVQWVEHLRLTNEIEEYTLSPITLEDAYFKWIKPQEKMENQEVTDNVV</sequence>
<dbReference type="EMBL" id="MJEH01000002">
    <property type="protein sequence ID" value="OEH94418.1"/>
    <property type="molecule type" value="Genomic_DNA"/>
</dbReference>
<dbReference type="GO" id="GO:0005524">
    <property type="term" value="F:ATP binding"/>
    <property type="evidence" value="ECO:0007669"/>
    <property type="project" value="UniProtKB-KW"/>
</dbReference>
<keyword evidence="3" id="KW-0067">ATP-binding</keyword>
<dbReference type="AlphaFoldDB" id="A0A1E5LK69"/>
<dbReference type="InterPro" id="IPR003593">
    <property type="entry name" value="AAA+_ATPase"/>
</dbReference>
<proteinExistence type="predicted"/>
<evidence type="ECO:0000259" key="4">
    <source>
        <dbReference type="PROSITE" id="PS50893"/>
    </source>
</evidence>
<accession>A0A1E5LK69</accession>
<keyword evidence="2" id="KW-0547">Nucleotide-binding</keyword>
<reference evidence="5 6" key="1">
    <citation type="submission" date="2016-08" db="EMBL/GenBank/DDBJ databases">
        <title>Genome of Bacillus solimangrovi GH2-4.</title>
        <authorList>
            <person name="Lim S."/>
            <person name="Kim B.-C."/>
        </authorList>
    </citation>
    <scope>NUCLEOTIDE SEQUENCE [LARGE SCALE GENOMIC DNA]</scope>
    <source>
        <strain evidence="5 6">GH2-4</strain>
    </source>
</reference>
<organism evidence="5 6">
    <name type="scientific">Bacillus solimangrovi</name>
    <dbReference type="NCBI Taxonomy" id="1305675"/>
    <lineage>
        <taxon>Bacteria</taxon>
        <taxon>Bacillati</taxon>
        <taxon>Bacillota</taxon>
        <taxon>Bacilli</taxon>
        <taxon>Bacillales</taxon>
        <taxon>Bacillaceae</taxon>
        <taxon>Bacillus</taxon>
    </lineage>
</organism>
<gene>
    <name evidence="5" type="ORF">BFG57_08125</name>
</gene>